<feature type="region of interest" description="Disordered" evidence="1">
    <location>
        <begin position="484"/>
        <end position="574"/>
    </location>
</feature>
<feature type="compositionally biased region" description="Basic and acidic residues" evidence="1">
    <location>
        <begin position="484"/>
        <end position="497"/>
    </location>
</feature>
<name>A0A0N1P3Z5_9EURO</name>
<feature type="compositionally biased region" description="Polar residues" evidence="1">
    <location>
        <begin position="532"/>
        <end position="574"/>
    </location>
</feature>
<organism evidence="2 3">
    <name type="scientific">Cyphellophora attinorum</name>
    <dbReference type="NCBI Taxonomy" id="1664694"/>
    <lineage>
        <taxon>Eukaryota</taxon>
        <taxon>Fungi</taxon>
        <taxon>Dikarya</taxon>
        <taxon>Ascomycota</taxon>
        <taxon>Pezizomycotina</taxon>
        <taxon>Eurotiomycetes</taxon>
        <taxon>Chaetothyriomycetidae</taxon>
        <taxon>Chaetothyriales</taxon>
        <taxon>Cyphellophoraceae</taxon>
        <taxon>Cyphellophora</taxon>
    </lineage>
</organism>
<evidence type="ECO:0000313" key="3">
    <source>
        <dbReference type="Proteomes" id="UP000038010"/>
    </source>
</evidence>
<keyword evidence="3" id="KW-1185">Reference proteome</keyword>
<feature type="compositionally biased region" description="Polar residues" evidence="1">
    <location>
        <begin position="427"/>
        <end position="443"/>
    </location>
</feature>
<comment type="caution">
    <text evidence="2">The sequence shown here is derived from an EMBL/GenBank/DDBJ whole genome shotgun (WGS) entry which is preliminary data.</text>
</comment>
<dbReference type="VEuPathDB" id="FungiDB:AB675_8823"/>
<dbReference type="EMBL" id="LFJN01000003">
    <property type="protein sequence ID" value="KPI44786.1"/>
    <property type="molecule type" value="Genomic_DNA"/>
</dbReference>
<feature type="compositionally biased region" description="Basic and acidic residues" evidence="1">
    <location>
        <begin position="270"/>
        <end position="282"/>
    </location>
</feature>
<gene>
    <name evidence="2" type="ORF">AB675_8823</name>
</gene>
<dbReference type="RefSeq" id="XP_018004749.1">
    <property type="nucleotide sequence ID" value="XM_018149303.1"/>
</dbReference>
<proteinExistence type="predicted"/>
<feature type="compositionally biased region" description="Acidic residues" evidence="1">
    <location>
        <begin position="310"/>
        <end position="320"/>
    </location>
</feature>
<feature type="region of interest" description="Disordered" evidence="1">
    <location>
        <begin position="1"/>
        <end position="31"/>
    </location>
</feature>
<reference evidence="2 3" key="1">
    <citation type="submission" date="2015-06" db="EMBL/GenBank/DDBJ databases">
        <title>Draft genome of the ant-associated black yeast Phialophora attae CBS 131958.</title>
        <authorList>
            <person name="Moreno L.F."/>
            <person name="Stielow B.J."/>
            <person name="de Hoog S."/>
            <person name="Vicente V.A."/>
            <person name="Weiss V.A."/>
            <person name="de Vries M."/>
            <person name="Cruz L.M."/>
            <person name="Souza E.M."/>
        </authorList>
    </citation>
    <scope>NUCLEOTIDE SEQUENCE [LARGE SCALE GENOMIC DNA]</scope>
    <source>
        <strain evidence="2 3">CBS 131958</strain>
    </source>
</reference>
<dbReference type="GeneID" id="28741183"/>
<accession>A0A0N1P3Z5</accession>
<feature type="compositionally biased region" description="Gly residues" evidence="1">
    <location>
        <begin position="499"/>
        <end position="509"/>
    </location>
</feature>
<evidence type="ECO:0000313" key="2">
    <source>
        <dbReference type="EMBL" id="KPI44786.1"/>
    </source>
</evidence>
<feature type="compositionally biased region" description="Polar residues" evidence="1">
    <location>
        <begin position="248"/>
        <end position="267"/>
    </location>
</feature>
<feature type="region of interest" description="Disordered" evidence="1">
    <location>
        <begin position="369"/>
        <end position="444"/>
    </location>
</feature>
<protein>
    <submittedName>
        <fullName evidence="2">Uncharacterized protein</fullName>
    </submittedName>
</protein>
<feature type="compositionally biased region" description="Basic and acidic residues" evidence="1">
    <location>
        <begin position="510"/>
        <end position="531"/>
    </location>
</feature>
<sequence length="574" mass="64692">MPGMSGRPRGAAATPSTKRSNTKKPETPSFSTCTMLEEAREKIPLYDAEIGDVYLLTWDEECQDPQECIDLLIDFKEGRQSRYGHVVPVYEHGVLVGFKIYISKERPHLIDAIVAHGFRALPIYTHGKNGILHKAPALQLEHIGIESNDNHDYQEHDHSCVHAVSLAEYSKDFHSRSYIHYTDSRKFESEKDLGVYIGTVAERDMKSLLEQRDSFFDQKLAFAKAYDANREGRDQDKAANHLPRRPRQQSATTSRNEADSKSVQPSEQPLPKDKSEAKEKPASSESTPGEADDIATPSLGVGTSLPGSTEIDEDGEDGEIEPTSSPEETVRLAKAAFEQHGGDHLSLAYIKALEDLSLHSTALDELKRKHLERELEERERQRESAGNRRRRRAESYGQQPPPKRSRGDHFSSRGDDSRGSRDDRSSTNHYNGTENSGIPNNVQALRDGDYHVNYEYSSAYSQGSRSYSRVDGYEERERYQRDERIERYTFGRDDRHGHNGGYDRGGYGRGNDHSHDGRHDRGGHNHREANRGSDQYHTNGQSTTHSLRDTFGSSAFFSDDQYGNASANDASLPY</sequence>
<dbReference type="Proteomes" id="UP000038010">
    <property type="component" value="Unassembled WGS sequence"/>
</dbReference>
<feature type="region of interest" description="Disordered" evidence="1">
    <location>
        <begin position="227"/>
        <end position="328"/>
    </location>
</feature>
<feature type="compositionally biased region" description="Basic and acidic residues" evidence="1">
    <location>
        <begin position="227"/>
        <end position="239"/>
    </location>
</feature>
<feature type="compositionally biased region" description="Basic and acidic residues" evidence="1">
    <location>
        <begin position="405"/>
        <end position="426"/>
    </location>
</feature>
<dbReference type="AlphaFoldDB" id="A0A0N1P3Z5"/>
<feature type="compositionally biased region" description="Basic and acidic residues" evidence="1">
    <location>
        <begin position="369"/>
        <end position="386"/>
    </location>
</feature>
<evidence type="ECO:0000256" key="1">
    <source>
        <dbReference type="SAM" id="MobiDB-lite"/>
    </source>
</evidence>